<dbReference type="Proteomes" id="UP000541558">
    <property type="component" value="Unassembled WGS sequence"/>
</dbReference>
<feature type="binding site" evidence="8">
    <location>
        <begin position="1336"/>
        <end position="1339"/>
    </location>
    <ligand>
        <name>GTP</name>
        <dbReference type="ChEBI" id="CHEBI:37565"/>
    </ligand>
</feature>
<dbReference type="InterPro" id="IPR011025">
    <property type="entry name" value="GproteinA_insert"/>
</dbReference>
<dbReference type="SMART" id="SM00275">
    <property type="entry name" value="G_alpha"/>
    <property type="match status" value="1"/>
</dbReference>
<dbReference type="GO" id="GO:0032389">
    <property type="term" value="C:MutLalpha complex"/>
    <property type="evidence" value="ECO:0007669"/>
    <property type="project" value="TreeGrafter"/>
</dbReference>
<comment type="caution">
    <text evidence="13">The sequence shown here is derived from an EMBL/GenBank/DDBJ whole genome shotgun (WGS) entry which is preliminary data.</text>
</comment>
<dbReference type="InterPro" id="IPR038973">
    <property type="entry name" value="MutL/Mlh/Pms-like"/>
</dbReference>
<dbReference type="SUPFAM" id="SSF54211">
    <property type="entry name" value="Ribosomal protein S5 domain 2-like"/>
    <property type="match status" value="1"/>
</dbReference>
<dbReference type="InterPro" id="IPR001019">
    <property type="entry name" value="Gprotein_alpha_su"/>
</dbReference>
<dbReference type="FunFam" id="3.40.50.300:FF:000692">
    <property type="entry name" value="Guanine nucleotide-binding protein subunit alpha"/>
    <property type="match status" value="1"/>
</dbReference>
<dbReference type="GO" id="GO:0031683">
    <property type="term" value="F:G-protein beta/gamma-subunit complex binding"/>
    <property type="evidence" value="ECO:0007669"/>
    <property type="project" value="InterPro"/>
</dbReference>
<dbReference type="InterPro" id="IPR042120">
    <property type="entry name" value="MutL_C_dimsub"/>
</dbReference>
<feature type="binding site" evidence="9">
    <location>
        <position position="1244"/>
    </location>
    <ligand>
        <name>Mg(2+)</name>
        <dbReference type="ChEBI" id="CHEBI:18420"/>
    </ligand>
</feature>
<dbReference type="CDD" id="cd03484">
    <property type="entry name" value="MutL_Trans_hPMS_2_like"/>
    <property type="match status" value="1"/>
</dbReference>
<keyword evidence="14" id="KW-1185">Reference proteome</keyword>
<feature type="region of interest" description="Disordered" evidence="10">
    <location>
        <begin position="389"/>
        <end position="423"/>
    </location>
</feature>
<dbReference type="CDD" id="cd16926">
    <property type="entry name" value="HATPase_MutL-MLH-PMS-like"/>
    <property type="match status" value="1"/>
</dbReference>
<dbReference type="FunFam" id="3.30.565.10:FF:000014">
    <property type="entry name" value="Mismatch repair endonuclease pms1, putative"/>
    <property type="match status" value="1"/>
</dbReference>
<protein>
    <recommendedName>
        <fullName evidence="7">DNA mismatch repair protein PMS1</fullName>
    </recommendedName>
</protein>
<evidence type="ECO:0000313" key="13">
    <source>
        <dbReference type="EMBL" id="KAF5320122.1"/>
    </source>
</evidence>
<dbReference type="InterPro" id="IPR037198">
    <property type="entry name" value="MutL_C_sf"/>
</dbReference>
<dbReference type="SMART" id="SM00853">
    <property type="entry name" value="MutL_C"/>
    <property type="match status" value="1"/>
</dbReference>
<dbReference type="Gene3D" id="3.30.230.10">
    <property type="match status" value="1"/>
</dbReference>
<dbReference type="InterPro" id="IPR002099">
    <property type="entry name" value="MutL/Mlh/PMS"/>
</dbReference>
<dbReference type="Gene3D" id="3.30.565.10">
    <property type="entry name" value="Histidine kinase-like ATPase, C-terminal domain"/>
    <property type="match status" value="1"/>
</dbReference>
<dbReference type="SUPFAM" id="SSF52540">
    <property type="entry name" value="P-loop containing nucleoside triphosphate hydrolases"/>
    <property type="match status" value="1"/>
</dbReference>
<feature type="compositionally biased region" description="Polar residues" evidence="10">
    <location>
        <begin position="956"/>
        <end position="970"/>
    </location>
</feature>
<dbReference type="GO" id="GO:0005525">
    <property type="term" value="F:GTP binding"/>
    <property type="evidence" value="ECO:0007669"/>
    <property type="project" value="UniProtKB-KW"/>
</dbReference>
<sequence length="1425" mass="158089">MSSSQIKAIDKSSVHRITSGQVVVDLQTAVKELVENSLDAGSTNIEIRFKNHGLKSVEVIDNGSGIQEEDFESIGLKHHTSKLETYEDLTVVETFGFRGEALSSLCALCEKVTVTTSTKNTAPKGTCLELGKTGEVESRSVVARKTGTTVSISNLFSPLPVRRKEFERNAKREFSKALSLLYAYALVPCASEPGVRLSASNFSEKGQKTVQLQTPGTSSRRAALTALWGSKALDNVVDLNISFHIDVEKSVARRLQLLHQELPEATEIEVKGLVSKFAVGCGRANMDRQFFYVNGRPCNLPKVQKAFNEVYRTFNANQAPLIVADFILPTASCDINVSPDKRTILVHNEGNLISALKEALESTFSPSRSTFETTESQALTQSLLTPIVTARRRSERQTIPDEEAESSSPLKVSTSSPPNDHQDAMHIDLAQPRREVESPPHDDDVVIDTTLSQWARQAITKPKPIPSISTTPSASRPVELVPTASPPVSSVEADSAIAPRGARKRNITHDEDDIAAVDIDAQPPLEHSALRRSELRPAKRRQLSREQTTLRLDSFALPGSQIASSAKLESETEEEDEEDPGVNSDNLGEDVEVLSSADSPNSNPADAAVEGEEDGGDRQVNLSRNTSLDASRVDTEEGESDDEDPASVLSSAHNSTLTLSSDLSKSALSRPEIIRNSDGSSELSVRFDIDAVGKSWGKLVGLASTFELNAARVADPVAAVPSDASVLNSKDNAKAVDALSRVIDKVDFAEMEVIGQFNLGFIVCRRRKRNHGLVKTKSMDDLFIVDQHAADEKYNFETLQLTTKLQSQKLLRPRVLELTAADELVASENVQVLKDNGFEVNVLSESPGEGHGGSRLQLTAQPVTAEPSTRIDLEELIHLLRDSSSGTMVRCSKARAMFASRACRKSVMVGMPLNHSQMLTPRLRLFADPTPQETFRIHLEYHGGPMMKTREKGSSKLVSSSPNPFLTKQWTGAHPNETEEEAQRRIRQLQEAQKISKQIDSNLHETRKALEKRRKGVKILLLGQSESGKSSVLKNFQRAFSPKQFESERQLWKTIIQLNIISSLRIILQTLGHERDSHDERLVTPTESSEPSDPTDSPARRLRRLRLTLSPLFFIESNILKQISPDCKDSCHEVCVRGTEWKTQLKKRYCHAPMPSADSFDNSFASRRRSKSVLSQENDPTGVLYASRKEIIDLWEDPAVREALTQRQVYLEQMPGFFMNDIERIATPDYVPSDSDIVRARVRTVGVEEHHLVLEKGVDANSDVYITDVGGSRSQRATWTSYFDDVHAILFLAPLAFNQTLDEAVRVNRLEDSLLLWRDICSSKLLARANLILFFNKMDVLRATLAAGVEVKKYVPTYGDLPNDEVAVTRYFKEKFRTFHKKYSPQLRPFMCYETSAIDINAMAVLLVGVRESILRQHLRDGDMI</sequence>
<proteinExistence type="inferred from homology"/>
<evidence type="ECO:0000256" key="4">
    <source>
        <dbReference type="ARBA" id="ARBA00022763"/>
    </source>
</evidence>
<evidence type="ECO:0000256" key="8">
    <source>
        <dbReference type="PIRSR" id="PIRSR601019-1"/>
    </source>
</evidence>
<feature type="compositionally biased region" description="Basic and acidic residues" evidence="10">
    <location>
        <begin position="528"/>
        <end position="537"/>
    </location>
</feature>
<feature type="domain" description="MutL C-terminal dimerisation" evidence="11">
    <location>
        <begin position="753"/>
        <end position="913"/>
    </location>
</feature>
<keyword evidence="3 8" id="KW-0547">Nucleotide-binding</keyword>
<feature type="compositionally biased region" description="Acidic residues" evidence="10">
    <location>
        <begin position="636"/>
        <end position="645"/>
    </location>
</feature>
<keyword evidence="9" id="KW-0460">Magnesium</keyword>
<keyword evidence="4" id="KW-0227">DNA damage</keyword>
<dbReference type="SMART" id="SM01340">
    <property type="entry name" value="DNA_mis_repair"/>
    <property type="match status" value="1"/>
</dbReference>
<gene>
    <name evidence="13" type="ORF">D9611_010369</name>
</gene>
<dbReference type="GO" id="GO:0000710">
    <property type="term" value="P:meiotic mismatch repair"/>
    <property type="evidence" value="ECO:0007669"/>
    <property type="project" value="UniProtKB-ARBA"/>
</dbReference>
<feature type="region of interest" description="Disordered" evidence="10">
    <location>
        <begin position="946"/>
        <end position="981"/>
    </location>
</feature>
<dbReference type="Gene3D" id="1.10.400.10">
    <property type="entry name" value="GI Alpha 1, domain 2-like"/>
    <property type="match status" value="1"/>
</dbReference>
<dbReference type="InterPro" id="IPR027417">
    <property type="entry name" value="P-loop_NTPase"/>
</dbReference>
<dbReference type="Gene3D" id="3.30.1540.20">
    <property type="entry name" value="MutL, C-terminal domain, dimerisation subdomain"/>
    <property type="match status" value="1"/>
</dbReference>
<dbReference type="Pfam" id="PF08676">
    <property type="entry name" value="MutL_C"/>
    <property type="match status" value="1"/>
</dbReference>
<dbReference type="InterPro" id="IPR013507">
    <property type="entry name" value="DNA_mismatch_S5_2-like"/>
</dbReference>
<evidence type="ECO:0000313" key="14">
    <source>
        <dbReference type="Proteomes" id="UP000541558"/>
    </source>
</evidence>
<dbReference type="InterPro" id="IPR014762">
    <property type="entry name" value="DNA_mismatch_repair_CS"/>
</dbReference>
<dbReference type="Pfam" id="PF00503">
    <property type="entry name" value="G-alpha"/>
    <property type="match status" value="1"/>
</dbReference>
<organism evidence="13 14">
    <name type="scientific">Ephemerocybe angulata</name>
    <dbReference type="NCBI Taxonomy" id="980116"/>
    <lineage>
        <taxon>Eukaryota</taxon>
        <taxon>Fungi</taxon>
        <taxon>Dikarya</taxon>
        <taxon>Basidiomycota</taxon>
        <taxon>Agaricomycotina</taxon>
        <taxon>Agaricomycetes</taxon>
        <taxon>Agaricomycetidae</taxon>
        <taxon>Agaricales</taxon>
        <taxon>Agaricineae</taxon>
        <taxon>Psathyrellaceae</taxon>
        <taxon>Ephemerocybe</taxon>
    </lineage>
</organism>
<dbReference type="InterPro" id="IPR014790">
    <property type="entry name" value="MutL_C"/>
</dbReference>
<feature type="compositionally biased region" description="Low complexity" evidence="10">
    <location>
        <begin position="462"/>
        <end position="475"/>
    </location>
</feature>
<dbReference type="SUPFAM" id="SSF47895">
    <property type="entry name" value="Transducin (alpha subunit), insertion domain"/>
    <property type="match status" value="1"/>
</dbReference>
<evidence type="ECO:0000256" key="7">
    <source>
        <dbReference type="ARBA" id="ARBA00070941"/>
    </source>
</evidence>
<feature type="region of interest" description="Disordered" evidence="10">
    <location>
        <begin position="1077"/>
        <end position="1100"/>
    </location>
</feature>
<dbReference type="PANTHER" id="PTHR10073:SF52">
    <property type="entry name" value="MISMATCH REPAIR ENDONUCLEASE PMS2"/>
    <property type="match status" value="1"/>
</dbReference>
<dbReference type="GO" id="GO:0030983">
    <property type="term" value="F:mismatched DNA binding"/>
    <property type="evidence" value="ECO:0007669"/>
    <property type="project" value="InterPro"/>
</dbReference>
<evidence type="ECO:0000256" key="5">
    <source>
        <dbReference type="ARBA" id="ARBA00023134"/>
    </source>
</evidence>
<dbReference type="GO" id="GO:0003924">
    <property type="term" value="F:GTPase activity"/>
    <property type="evidence" value="ECO:0007669"/>
    <property type="project" value="InterPro"/>
</dbReference>
<feature type="compositionally biased region" description="Low complexity" evidence="10">
    <location>
        <begin position="406"/>
        <end position="418"/>
    </location>
</feature>
<dbReference type="InterPro" id="IPR014721">
    <property type="entry name" value="Ribsml_uS5_D2-typ_fold_subgr"/>
</dbReference>
<dbReference type="GO" id="GO:0140664">
    <property type="term" value="F:ATP-dependent DNA damage sensor activity"/>
    <property type="evidence" value="ECO:0007669"/>
    <property type="project" value="InterPro"/>
</dbReference>
<feature type="binding site" evidence="8">
    <location>
        <position position="1397"/>
    </location>
    <ligand>
        <name>GTP</name>
        <dbReference type="ChEBI" id="CHEBI:37565"/>
    </ligand>
</feature>
<dbReference type="PRINTS" id="PR00318">
    <property type="entry name" value="GPROTEINA"/>
</dbReference>
<dbReference type="Pfam" id="PF13589">
    <property type="entry name" value="HATPase_c_3"/>
    <property type="match status" value="1"/>
</dbReference>
<evidence type="ECO:0000256" key="6">
    <source>
        <dbReference type="ARBA" id="ARBA00023224"/>
    </source>
</evidence>
<evidence type="ECO:0000256" key="1">
    <source>
        <dbReference type="ARBA" id="ARBA00006082"/>
    </source>
</evidence>
<feature type="compositionally biased region" description="Low complexity" evidence="10">
    <location>
        <begin position="1084"/>
        <end position="1097"/>
    </location>
</feature>
<evidence type="ECO:0000259" key="11">
    <source>
        <dbReference type="SMART" id="SM00853"/>
    </source>
</evidence>
<evidence type="ECO:0000256" key="10">
    <source>
        <dbReference type="SAM" id="MobiDB-lite"/>
    </source>
</evidence>
<comment type="similarity">
    <text evidence="1">Belongs to the DNA mismatch repair MutL/HexB family.</text>
</comment>
<dbReference type="PANTHER" id="PTHR10073">
    <property type="entry name" value="DNA MISMATCH REPAIR PROTEIN MLH, PMS, MUTL"/>
    <property type="match status" value="1"/>
</dbReference>
<name>A0A8H5BDD5_9AGAR</name>
<accession>A0A8H5BDD5</accession>
<dbReference type="Gene3D" id="3.40.50.300">
    <property type="entry name" value="P-loop containing nucleotide triphosphate hydrolases"/>
    <property type="match status" value="2"/>
</dbReference>
<dbReference type="PROSITE" id="PS00058">
    <property type="entry name" value="DNA_MISMATCH_REPAIR_1"/>
    <property type="match status" value="1"/>
</dbReference>
<dbReference type="Pfam" id="PF01119">
    <property type="entry name" value="DNA_mis_repair"/>
    <property type="match status" value="1"/>
</dbReference>
<feature type="compositionally biased region" description="Polar residues" evidence="10">
    <location>
        <begin position="620"/>
        <end position="629"/>
    </location>
</feature>
<feature type="domain" description="DNA mismatch repair protein S5" evidence="12">
    <location>
        <begin position="224"/>
        <end position="365"/>
    </location>
</feature>
<keyword evidence="6" id="KW-0807">Transducer</keyword>
<dbReference type="GO" id="GO:0016887">
    <property type="term" value="F:ATP hydrolysis activity"/>
    <property type="evidence" value="ECO:0007669"/>
    <property type="project" value="InterPro"/>
</dbReference>
<evidence type="ECO:0000256" key="3">
    <source>
        <dbReference type="ARBA" id="ARBA00022741"/>
    </source>
</evidence>
<feature type="region of interest" description="Disordered" evidence="10">
    <location>
        <begin position="462"/>
        <end position="655"/>
    </location>
</feature>
<dbReference type="FunFam" id="3.30.1370.100:FF:000001">
    <property type="entry name" value="Mismatch repair endonuclease pms1, putative"/>
    <property type="match status" value="1"/>
</dbReference>
<dbReference type="GO" id="GO:0005524">
    <property type="term" value="F:ATP binding"/>
    <property type="evidence" value="ECO:0007669"/>
    <property type="project" value="InterPro"/>
</dbReference>
<keyword evidence="2 9" id="KW-0479">Metal-binding</keyword>
<dbReference type="EMBL" id="JAACJK010000171">
    <property type="protein sequence ID" value="KAF5320122.1"/>
    <property type="molecule type" value="Genomic_DNA"/>
</dbReference>
<dbReference type="SUPFAM" id="SSF118116">
    <property type="entry name" value="DNA mismatch repair protein MutL"/>
    <property type="match status" value="1"/>
</dbReference>
<evidence type="ECO:0000256" key="9">
    <source>
        <dbReference type="PIRSR" id="PIRSR601019-2"/>
    </source>
</evidence>
<dbReference type="InterPro" id="IPR036890">
    <property type="entry name" value="HATPase_C_sf"/>
</dbReference>
<evidence type="ECO:0000256" key="2">
    <source>
        <dbReference type="ARBA" id="ARBA00022723"/>
    </source>
</evidence>
<dbReference type="InterPro" id="IPR020568">
    <property type="entry name" value="Ribosomal_Su5_D2-typ_SF"/>
</dbReference>
<dbReference type="GO" id="GO:0046872">
    <property type="term" value="F:metal ion binding"/>
    <property type="evidence" value="ECO:0007669"/>
    <property type="project" value="UniProtKB-KW"/>
</dbReference>
<dbReference type="OrthoDB" id="10263226at2759"/>
<dbReference type="SUPFAM" id="SSF55874">
    <property type="entry name" value="ATPase domain of HSP90 chaperone/DNA topoisomerase II/histidine kinase"/>
    <property type="match status" value="1"/>
</dbReference>
<feature type="compositionally biased region" description="Acidic residues" evidence="10">
    <location>
        <begin position="571"/>
        <end position="580"/>
    </location>
</feature>
<dbReference type="PROSITE" id="PS51882">
    <property type="entry name" value="G_ALPHA"/>
    <property type="match status" value="1"/>
</dbReference>
<evidence type="ECO:0000259" key="12">
    <source>
        <dbReference type="SMART" id="SM01340"/>
    </source>
</evidence>
<dbReference type="GO" id="GO:0007186">
    <property type="term" value="P:G protein-coupled receptor signaling pathway"/>
    <property type="evidence" value="ECO:0007669"/>
    <property type="project" value="InterPro"/>
</dbReference>
<dbReference type="NCBIfam" id="TIGR00585">
    <property type="entry name" value="mutl"/>
    <property type="match status" value="1"/>
</dbReference>
<keyword evidence="5 8" id="KW-0342">GTP-binding</keyword>
<reference evidence="13 14" key="1">
    <citation type="journal article" date="2020" name="ISME J.">
        <title>Uncovering the hidden diversity of litter-decomposition mechanisms in mushroom-forming fungi.</title>
        <authorList>
            <person name="Floudas D."/>
            <person name="Bentzer J."/>
            <person name="Ahren D."/>
            <person name="Johansson T."/>
            <person name="Persson P."/>
            <person name="Tunlid A."/>
        </authorList>
    </citation>
    <scope>NUCLEOTIDE SEQUENCE [LARGE SCALE GENOMIC DNA]</scope>
    <source>
        <strain evidence="13 14">CBS 175.51</strain>
    </source>
</reference>